<evidence type="ECO:0000256" key="2">
    <source>
        <dbReference type="ARBA" id="ARBA00012076"/>
    </source>
</evidence>
<sequence length="272" mass="29444">MSSNNKSKYPHPNLALEDHAIGDNAVVRVLRIDREDKLGALSRELVVALGTQIARIRRAPEIRAVIVTGTGRGFIAGADVGEYFQVSTQEFTEYQLTSRQVFESLEALPQPTIAAVNGYAFGGGFEVALCCDFIIASERARFALPEIKLGLIPGGGGTQRLAHAAGVRFTKEIVMTGRTIRPDEALRRDLLIDITETEQLMPRALDFASTLAANAPLAVREAKTVIDDGIAGDRRAALAAEQRALGRLFESADGREGIDAFVHKRQARFTGA</sequence>
<dbReference type="GO" id="GO:0006635">
    <property type="term" value="P:fatty acid beta-oxidation"/>
    <property type="evidence" value="ECO:0007669"/>
    <property type="project" value="TreeGrafter"/>
</dbReference>
<reference evidence="7" key="1">
    <citation type="submission" date="2023-03" db="EMBL/GenBank/DDBJ databases">
        <title>Amycolatopsis taiwanensis NBRC 103393.</title>
        <authorList>
            <person name="Ichikawa N."/>
            <person name="Sato H."/>
            <person name="Tonouchi N."/>
        </authorList>
    </citation>
    <scope>NUCLEOTIDE SEQUENCE</scope>
    <source>
        <strain evidence="7">NBRC 103393</strain>
    </source>
</reference>
<dbReference type="EMBL" id="BSTI01000040">
    <property type="protein sequence ID" value="GLY71570.1"/>
    <property type="molecule type" value="Genomic_DNA"/>
</dbReference>
<dbReference type="InterPro" id="IPR029045">
    <property type="entry name" value="ClpP/crotonase-like_dom_sf"/>
</dbReference>
<dbReference type="GO" id="GO:0004300">
    <property type="term" value="F:enoyl-CoA hydratase activity"/>
    <property type="evidence" value="ECO:0007669"/>
    <property type="project" value="UniProtKB-EC"/>
</dbReference>
<dbReference type="PROSITE" id="PS00166">
    <property type="entry name" value="ENOYL_COA_HYDRATASE"/>
    <property type="match status" value="1"/>
</dbReference>
<dbReference type="CDD" id="cd06558">
    <property type="entry name" value="crotonase-like"/>
    <property type="match status" value="1"/>
</dbReference>
<dbReference type="FunFam" id="3.90.226.10:FF:000009">
    <property type="entry name" value="Carnitinyl-CoA dehydratase"/>
    <property type="match status" value="1"/>
</dbReference>
<dbReference type="PANTHER" id="PTHR11941:SF54">
    <property type="entry name" value="ENOYL-COA HYDRATASE, MITOCHONDRIAL"/>
    <property type="match status" value="1"/>
</dbReference>
<organism evidence="7 8">
    <name type="scientific">Amycolatopsis taiwanensis</name>
    <dbReference type="NCBI Taxonomy" id="342230"/>
    <lineage>
        <taxon>Bacteria</taxon>
        <taxon>Bacillati</taxon>
        <taxon>Actinomycetota</taxon>
        <taxon>Actinomycetes</taxon>
        <taxon>Pseudonocardiales</taxon>
        <taxon>Pseudonocardiaceae</taxon>
        <taxon>Amycolatopsis</taxon>
    </lineage>
</organism>
<keyword evidence="8" id="KW-1185">Reference proteome</keyword>
<dbReference type="EC" id="4.2.1.17" evidence="2"/>
<dbReference type="PANTHER" id="PTHR11941">
    <property type="entry name" value="ENOYL-COA HYDRATASE-RELATED"/>
    <property type="match status" value="1"/>
</dbReference>
<protein>
    <recommendedName>
        <fullName evidence="2">enoyl-CoA hydratase</fullName>
        <ecNumber evidence="2">4.2.1.17</ecNumber>
    </recommendedName>
</protein>
<keyword evidence="3" id="KW-0456">Lyase</keyword>
<evidence type="ECO:0000313" key="8">
    <source>
        <dbReference type="Proteomes" id="UP001165136"/>
    </source>
</evidence>
<dbReference type="AlphaFoldDB" id="A0A9W6VKD1"/>
<evidence type="ECO:0000256" key="5">
    <source>
        <dbReference type="ARBA" id="ARBA00023717"/>
    </source>
</evidence>
<dbReference type="InterPro" id="IPR018376">
    <property type="entry name" value="Enoyl-CoA_hyd/isom_CS"/>
</dbReference>
<accession>A0A9W6VKD1</accession>
<dbReference type="Proteomes" id="UP001165136">
    <property type="component" value="Unassembled WGS sequence"/>
</dbReference>
<gene>
    <name evidence="7" type="primary">crt</name>
    <name evidence="7" type="ORF">Atai01_81890</name>
</gene>
<comment type="catalytic activity">
    <reaction evidence="5">
        <text>a 4-saturated-(3S)-3-hydroxyacyl-CoA = a (3E)-enoyl-CoA + H2O</text>
        <dbReference type="Rhea" id="RHEA:20724"/>
        <dbReference type="ChEBI" id="CHEBI:15377"/>
        <dbReference type="ChEBI" id="CHEBI:58521"/>
        <dbReference type="ChEBI" id="CHEBI:137480"/>
        <dbReference type="EC" id="4.2.1.17"/>
    </reaction>
</comment>
<name>A0A9W6VKD1_9PSEU</name>
<comment type="caution">
    <text evidence="7">The sequence shown here is derived from an EMBL/GenBank/DDBJ whole genome shotgun (WGS) entry which is preliminary data.</text>
</comment>
<dbReference type="InterPro" id="IPR014748">
    <property type="entry name" value="Enoyl-CoA_hydra_C"/>
</dbReference>
<evidence type="ECO:0000256" key="1">
    <source>
        <dbReference type="ARBA" id="ARBA00005254"/>
    </source>
</evidence>
<evidence type="ECO:0000313" key="7">
    <source>
        <dbReference type="EMBL" id="GLY71570.1"/>
    </source>
</evidence>
<dbReference type="SUPFAM" id="SSF52096">
    <property type="entry name" value="ClpP/crotonase"/>
    <property type="match status" value="1"/>
</dbReference>
<dbReference type="Pfam" id="PF00378">
    <property type="entry name" value="ECH_1"/>
    <property type="match status" value="1"/>
</dbReference>
<dbReference type="Gene3D" id="3.90.226.10">
    <property type="entry name" value="2-enoyl-CoA Hydratase, Chain A, domain 1"/>
    <property type="match status" value="1"/>
</dbReference>
<comment type="catalytic activity">
    <reaction evidence="4">
        <text>a (3S)-3-hydroxyacyl-CoA = a (2E)-enoyl-CoA + H2O</text>
        <dbReference type="Rhea" id="RHEA:16105"/>
        <dbReference type="ChEBI" id="CHEBI:15377"/>
        <dbReference type="ChEBI" id="CHEBI:57318"/>
        <dbReference type="ChEBI" id="CHEBI:58856"/>
        <dbReference type="EC" id="4.2.1.17"/>
    </reaction>
</comment>
<comment type="similarity">
    <text evidence="1 6">Belongs to the enoyl-CoA hydratase/isomerase family.</text>
</comment>
<dbReference type="RefSeq" id="WP_285491423.1">
    <property type="nucleotide sequence ID" value="NZ_BSTI01000040.1"/>
</dbReference>
<dbReference type="FunFam" id="1.10.12.10:FF:000001">
    <property type="entry name" value="Probable enoyl-CoA hydratase, mitochondrial"/>
    <property type="match status" value="1"/>
</dbReference>
<evidence type="ECO:0000256" key="3">
    <source>
        <dbReference type="ARBA" id="ARBA00023239"/>
    </source>
</evidence>
<evidence type="ECO:0000256" key="4">
    <source>
        <dbReference type="ARBA" id="ARBA00023709"/>
    </source>
</evidence>
<proteinExistence type="inferred from homology"/>
<evidence type="ECO:0000256" key="6">
    <source>
        <dbReference type="RuleBase" id="RU003707"/>
    </source>
</evidence>
<dbReference type="Gene3D" id="1.10.12.10">
    <property type="entry name" value="Lyase 2-enoyl-coa Hydratase, Chain A, domain 2"/>
    <property type="match status" value="1"/>
</dbReference>
<dbReference type="InterPro" id="IPR001753">
    <property type="entry name" value="Enoyl-CoA_hydra/iso"/>
</dbReference>